<dbReference type="InterPro" id="IPR010666">
    <property type="entry name" value="Znf_GRF"/>
</dbReference>
<accession>A0A8J5KYS7</accession>
<dbReference type="PROSITE" id="PS51999">
    <property type="entry name" value="ZF_GRF"/>
    <property type="match status" value="1"/>
</dbReference>
<keyword evidence="6" id="KW-0472">Membrane</keyword>
<dbReference type="EMBL" id="JACMSC010000010">
    <property type="protein sequence ID" value="KAG6504293.1"/>
    <property type="molecule type" value="Genomic_DNA"/>
</dbReference>
<keyword evidence="5" id="KW-0175">Coiled coil</keyword>
<evidence type="ECO:0000256" key="1">
    <source>
        <dbReference type="ARBA" id="ARBA00022723"/>
    </source>
</evidence>
<gene>
    <name evidence="8" type="ORF">ZIOFF_036624</name>
</gene>
<evidence type="ECO:0000313" key="8">
    <source>
        <dbReference type="EMBL" id="KAG6504293.1"/>
    </source>
</evidence>
<evidence type="ECO:0000313" key="9">
    <source>
        <dbReference type="Proteomes" id="UP000734854"/>
    </source>
</evidence>
<keyword evidence="9" id="KW-1185">Reference proteome</keyword>
<evidence type="ECO:0000256" key="2">
    <source>
        <dbReference type="ARBA" id="ARBA00022771"/>
    </source>
</evidence>
<dbReference type="PANTHER" id="PTHR33248">
    <property type="entry name" value="ZINC ION-BINDING PROTEIN"/>
    <property type="match status" value="1"/>
</dbReference>
<feature type="transmembrane region" description="Helical" evidence="6">
    <location>
        <begin position="139"/>
        <end position="158"/>
    </location>
</feature>
<comment type="caution">
    <text evidence="8">The sequence shown here is derived from an EMBL/GenBank/DDBJ whole genome shotgun (WGS) entry which is preliminary data.</text>
</comment>
<keyword evidence="3" id="KW-0862">Zinc</keyword>
<sequence>MAAGSISSSSFTRRRMNDEQDETPHILCYCGLRATLWTSWKETNPGRRFFHAQNLDLFDIQERGCGFFLWHDPELSERAKGIINDLKRDNKKLQMEISELKKSNMYIESAVDCNVLLEPVNNSVTMKLSDEICSFNRKFRVVIVVFVFTWIVMIWKWLV</sequence>
<evidence type="ECO:0000256" key="3">
    <source>
        <dbReference type="ARBA" id="ARBA00022833"/>
    </source>
</evidence>
<feature type="domain" description="GRF-type" evidence="7">
    <location>
        <begin position="28"/>
        <end position="74"/>
    </location>
</feature>
<evidence type="ECO:0000256" key="5">
    <source>
        <dbReference type="SAM" id="Coils"/>
    </source>
</evidence>
<keyword evidence="1" id="KW-0479">Metal-binding</keyword>
<protein>
    <recommendedName>
        <fullName evidence="7">GRF-type domain-containing protein</fullName>
    </recommendedName>
</protein>
<organism evidence="8 9">
    <name type="scientific">Zingiber officinale</name>
    <name type="common">Ginger</name>
    <name type="synonym">Amomum zingiber</name>
    <dbReference type="NCBI Taxonomy" id="94328"/>
    <lineage>
        <taxon>Eukaryota</taxon>
        <taxon>Viridiplantae</taxon>
        <taxon>Streptophyta</taxon>
        <taxon>Embryophyta</taxon>
        <taxon>Tracheophyta</taxon>
        <taxon>Spermatophyta</taxon>
        <taxon>Magnoliopsida</taxon>
        <taxon>Liliopsida</taxon>
        <taxon>Zingiberales</taxon>
        <taxon>Zingiberaceae</taxon>
        <taxon>Zingiber</taxon>
    </lineage>
</organism>
<name>A0A8J5KYS7_ZINOF</name>
<feature type="coiled-coil region" evidence="5">
    <location>
        <begin position="76"/>
        <end position="103"/>
    </location>
</feature>
<dbReference type="AlphaFoldDB" id="A0A8J5KYS7"/>
<keyword evidence="6" id="KW-1133">Transmembrane helix</keyword>
<dbReference type="GO" id="GO:0008270">
    <property type="term" value="F:zinc ion binding"/>
    <property type="evidence" value="ECO:0007669"/>
    <property type="project" value="UniProtKB-KW"/>
</dbReference>
<dbReference type="Proteomes" id="UP000734854">
    <property type="component" value="Unassembled WGS sequence"/>
</dbReference>
<evidence type="ECO:0000256" key="4">
    <source>
        <dbReference type="PROSITE-ProRule" id="PRU01343"/>
    </source>
</evidence>
<reference evidence="8 9" key="1">
    <citation type="submission" date="2020-08" db="EMBL/GenBank/DDBJ databases">
        <title>Plant Genome Project.</title>
        <authorList>
            <person name="Zhang R.-G."/>
        </authorList>
    </citation>
    <scope>NUCLEOTIDE SEQUENCE [LARGE SCALE GENOMIC DNA]</scope>
    <source>
        <tissue evidence="8">Rhizome</tissue>
    </source>
</reference>
<keyword evidence="6" id="KW-0812">Transmembrane</keyword>
<evidence type="ECO:0000259" key="7">
    <source>
        <dbReference type="PROSITE" id="PS51999"/>
    </source>
</evidence>
<evidence type="ECO:0000256" key="6">
    <source>
        <dbReference type="SAM" id="Phobius"/>
    </source>
</evidence>
<keyword evidence="2 4" id="KW-0863">Zinc-finger</keyword>
<proteinExistence type="predicted"/>